<accession>A0A9P4SB12</accession>
<name>A0A9P4SB12_9PEZI</name>
<dbReference type="Pfam" id="PF11951">
    <property type="entry name" value="Fungal_trans_2"/>
    <property type="match status" value="1"/>
</dbReference>
<dbReference type="Proteomes" id="UP000799429">
    <property type="component" value="Unassembled WGS sequence"/>
</dbReference>
<dbReference type="AlphaFoldDB" id="A0A9P4SB12"/>
<protein>
    <submittedName>
        <fullName evidence="1">Uncharacterized protein</fullName>
    </submittedName>
</protein>
<comment type="caution">
    <text evidence="1">The sequence shown here is derived from an EMBL/GenBank/DDBJ whole genome shotgun (WGS) entry which is preliminary data.</text>
</comment>
<organism evidence="1 2">
    <name type="scientific">Patellaria atrata CBS 101060</name>
    <dbReference type="NCBI Taxonomy" id="1346257"/>
    <lineage>
        <taxon>Eukaryota</taxon>
        <taxon>Fungi</taxon>
        <taxon>Dikarya</taxon>
        <taxon>Ascomycota</taxon>
        <taxon>Pezizomycotina</taxon>
        <taxon>Dothideomycetes</taxon>
        <taxon>Dothideomycetes incertae sedis</taxon>
        <taxon>Patellariales</taxon>
        <taxon>Patellariaceae</taxon>
        <taxon>Patellaria</taxon>
    </lineage>
</organism>
<dbReference type="EMBL" id="MU006096">
    <property type="protein sequence ID" value="KAF2838460.1"/>
    <property type="molecule type" value="Genomic_DNA"/>
</dbReference>
<evidence type="ECO:0000313" key="1">
    <source>
        <dbReference type="EMBL" id="KAF2838460.1"/>
    </source>
</evidence>
<reference evidence="1" key="1">
    <citation type="journal article" date="2020" name="Stud. Mycol.">
        <title>101 Dothideomycetes genomes: a test case for predicting lifestyles and emergence of pathogens.</title>
        <authorList>
            <person name="Haridas S."/>
            <person name="Albert R."/>
            <person name="Binder M."/>
            <person name="Bloem J."/>
            <person name="Labutti K."/>
            <person name="Salamov A."/>
            <person name="Andreopoulos B."/>
            <person name="Baker S."/>
            <person name="Barry K."/>
            <person name="Bills G."/>
            <person name="Bluhm B."/>
            <person name="Cannon C."/>
            <person name="Castanera R."/>
            <person name="Culley D."/>
            <person name="Daum C."/>
            <person name="Ezra D."/>
            <person name="Gonzalez J."/>
            <person name="Henrissat B."/>
            <person name="Kuo A."/>
            <person name="Liang C."/>
            <person name="Lipzen A."/>
            <person name="Lutzoni F."/>
            <person name="Magnuson J."/>
            <person name="Mondo S."/>
            <person name="Nolan M."/>
            <person name="Ohm R."/>
            <person name="Pangilinan J."/>
            <person name="Park H.-J."/>
            <person name="Ramirez L."/>
            <person name="Alfaro M."/>
            <person name="Sun H."/>
            <person name="Tritt A."/>
            <person name="Yoshinaga Y."/>
            <person name="Zwiers L.-H."/>
            <person name="Turgeon B."/>
            <person name="Goodwin S."/>
            <person name="Spatafora J."/>
            <person name="Crous P."/>
            <person name="Grigoriev I."/>
        </authorList>
    </citation>
    <scope>NUCLEOTIDE SEQUENCE</scope>
    <source>
        <strain evidence="1">CBS 101060</strain>
    </source>
</reference>
<gene>
    <name evidence="1" type="ORF">M501DRAFT_806980</name>
</gene>
<proteinExistence type="predicted"/>
<sequence length="252" mass="28373">MSALEPLLKYATSSPETLGYRMKLASHAILSAAAATENDRFPTFSFLSGKEETIQRIDALTGLSPELLSIIQSCNNLAFQSSNRKGIAIYLLNRLNNLEQVCIDTQGNSYTQAEQLLKERAIGDTTKIAECYRLATILYIHYRILGNLPSDHNLKIIQNHLVTLLEQLPPNGQYFKATWPLWPLFIYSVQLHSEGEKDRIKKTWTKLEKNSIRSNICPVVEAIQTISEGRYGSNGGFWWEECTASCGRLSLT</sequence>
<evidence type="ECO:0000313" key="2">
    <source>
        <dbReference type="Proteomes" id="UP000799429"/>
    </source>
</evidence>
<keyword evidence="2" id="KW-1185">Reference proteome</keyword>
<dbReference type="InterPro" id="IPR021858">
    <property type="entry name" value="Fun_TF"/>
</dbReference>
<dbReference type="OrthoDB" id="3597252at2759"/>